<evidence type="ECO:0000313" key="2">
    <source>
        <dbReference type="Proteomes" id="UP001327093"/>
    </source>
</evidence>
<comment type="caution">
    <text evidence="1">The sequence shown here is derived from an EMBL/GenBank/DDBJ whole genome shotgun (WGS) entry which is preliminary data.</text>
</comment>
<dbReference type="Gene3D" id="3.30.420.240">
    <property type="match status" value="1"/>
</dbReference>
<reference evidence="1 2" key="1">
    <citation type="submission" date="2023-10" db="EMBL/GenBank/DDBJ databases">
        <title>Saccharopolyspora sp. nov., isolated from mangrove soil.</title>
        <authorList>
            <person name="Lu Y."/>
            <person name="Liu W."/>
        </authorList>
    </citation>
    <scope>NUCLEOTIDE SEQUENCE [LARGE SCALE GENOMIC DNA]</scope>
    <source>
        <strain evidence="1 2">S2-29</strain>
    </source>
</reference>
<keyword evidence="2" id="KW-1185">Reference proteome</keyword>
<sequence>MHCAPPYASTTGPEAVDLCRLAGLELDEWQQLVLRDSLGERDDGRWSAFEVGLIVPRQNGKSLLLQARALAGLFLLDEQLILFSAHEFKTAQEQFRNIRRIIEDTPTLRKRVAPRGIRTSHGEEGIELKDGRRLRFVARSTGSGRGFSADLVILDEAYNLPEEAMAALLPTLSSRPDPQVWYASSAGMEESSWLRKIRKKGTAGSSKRLAYFEWSAQTEAKDYERALDDREEWARANPALGIRIREEFIESELDAMGGMEFARERLGIWYDEEADVVIRQRDWAAVADAGTEPGEDSNLVFGVDVSLNRSHGAIAVAGAREDGLIHTELVDYREGTQWIVPRLVELIEKHNPAAVLIDPTGPAGGLLSILAEDGIEPRTAKGGKEILRLLTGRDGAQACGAFYDLVVNGELRHRDQKPVNDAVSGAKQRPMSDAWVWHRKESRFDVAPLVAETLAVQGFVLYGIPEPTPTPMIAWV</sequence>
<dbReference type="PANTHER" id="PTHR41287">
    <property type="match status" value="1"/>
</dbReference>
<name>A0ABU6A773_9PSEU</name>
<accession>A0ABU6A773</accession>
<dbReference type="InterPro" id="IPR005021">
    <property type="entry name" value="Terminase_largesu-like"/>
</dbReference>
<organism evidence="1 2">
    <name type="scientific">Saccharopolyspora mangrovi</name>
    <dbReference type="NCBI Taxonomy" id="3082379"/>
    <lineage>
        <taxon>Bacteria</taxon>
        <taxon>Bacillati</taxon>
        <taxon>Actinomycetota</taxon>
        <taxon>Actinomycetes</taxon>
        <taxon>Pseudonocardiales</taxon>
        <taxon>Pseudonocardiaceae</taxon>
        <taxon>Saccharopolyspora</taxon>
    </lineage>
</organism>
<dbReference type="Gene3D" id="3.40.50.300">
    <property type="entry name" value="P-loop containing nucleotide triphosphate hydrolases"/>
    <property type="match status" value="1"/>
</dbReference>
<dbReference type="RefSeq" id="WP_324264958.1">
    <property type="nucleotide sequence ID" value="NZ_JAWLNX010000004.1"/>
</dbReference>
<dbReference type="Proteomes" id="UP001327093">
    <property type="component" value="Unassembled WGS sequence"/>
</dbReference>
<dbReference type="PANTHER" id="PTHR41287:SF1">
    <property type="entry name" value="PROTEIN YMFN"/>
    <property type="match status" value="1"/>
</dbReference>
<proteinExistence type="predicted"/>
<dbReference type="EMBL" id="JAWLNX010000004">
    <property type="protein sequence ID" value="MEB3367407.1"/>
    <property type="molecule type" value="Genomic_DNA"/>
</dbReference>
<gene>
    <name evidence="1" type="ORF">R4I43_08305</name>
</gene>
<protein>
    <recommendedName>
        <fullName evidence="3">Terminase</fullName>
    </recommendedName>
</protein>
<dbReference type="InterPro" id="IPR027417">
    <property type="entry name" value="P-loop_NTPase"/>
</dbReference>
<evidence type="ECO:0008006" key="3">
    <source>
        <dbReference type="Google" id="ProtNLM"/>
    </source>
</evidence>
<evidence type="ECO:0000313" key="1">
    <source>
        <dbReference type="EMBL" id="MEB3367407.1"/>
    </source>
</evidence>